<evidence type="ECO:0000313" key="3">
    <source>
        <dbReference type="Proteomes" id="UP000823046"/>
    </source>
</evidence>
<dbReference type="Proteomes" id="UP000823046">
    <property type="component" value="Unassembled WGS sequence"/>
</dbReference>
<accession>A0ABQ7J5R1</accession>
<evidence type="ECO:0000313" key="2">
    <source>
        <dbReference type="EMBL" id="KAF8819309.1"/>
    </source>
</evidence>
<dbReference type="EMBL" id="JADAQX010000830">
    <property type="protein sequence ID" value="KAF8819309.1"/>
    <property type="molecule type" value="Genomic_DNA"/>
</dbReference>
<gene>
    <name evidence="2" type="ORF">IE077_001203</name>
</gene>
<comment type="caution">
    <text evidence="2">The sequence shown here is derived from an EMBL/GenBank/DDBJ whole genome shotgun (WGS) entry which is preliminary data.</text>
</comment>
<keyword evidence="3" id="KW-1185">Reference proteome</keyword>
<name>A0ABQ7J5R1_9APIC</name>
<reference evidence="2 3" key="1">
    <citation type="journal article" date="2020" name="bioRxiv">
        <title>Metabolic contributions of an alphaproteobacterial endosymbiont in the apicomplexan Cardiosporidium cionae.</title>
        <authorList>
            <person name="Hunter E.S."/>
            <person name="Paight C.J."/>
            <person name="Lane C.E."/>
        </authorList>
    </citation>
    <scope>NUCLEOTIDE SEQUENCE [LARGE SCALE GENOMIC DNA]</scope>
    <source>
        <strain evidence="2">ESH_2018</strain>
    </source>
</reference>
<feature type="transmembrane region" description="Helical" evidence="1">
    <location>
        <begin position="26"/>
        <end position="47"/>
    </location>
</feature>
<organism evidence="2 3">
    <name type="scientific">Cardiosporidium cionae</name>
    <dbReference type="NCBI Taxonomy" id="476202"/>
    <lineage>
        <taxon>Eukaryota</taxon>
        <taxon>Sar</taxon>
        <taxon>Alveolata</taxon>
        <taxon>Apicomplexa</taxon>
        <taxon>Aconoidasida</taxon>
        <taxon>Nephromycida</taxon>
        <taxon>Cardiosporidium</taxon>
    </lineage>
</organism>
<sequence>MRASYGSRLWTLCNRTGRSVLRGPSVSHSILFGVTAGFASYGLYYIYRGVKLYFFDTETIAFQSRKRYFEKQQLYQEELGRELAAGYIAHFVPQYDPVATRLPFQPFLSVGPKISVLIATNIISKVKM</sequence>
<keyword evidence="1" id="KW-0472">Membrane</keyword>
<keyword evidence="1" id="KW-0812">Transmembrane</keyword>
<keyword evidence="1" id="KW-1133">Transmembrane helix</keyword>
<evidence type="ECO:0000256" key="1">
    <source>
        <dbReference type="SAM" id="Phobius"/>
    </source>
</evidence>
<protein>
    <submittedName>
        <fullName evidence="2">Uncharacterized protein</fullName>
    </submittedName>
</protein>
<proteinExistence type="predicted"/>